<dbReference type="AlphaFoldDB" id="A0A2D2CVL9"/>
<accession>A0A2D2CVL9</accession>
<dbReference type="GO" id="GO:0016787">
    <property type="term" value="F:hydrolase activity"/>
    <property type="evidence" value="ECO:0007669"/>
    <property type="project" value="UniProtKB-KW"/>
</dbReference>
<dbReference type="InterPro" id="IPR050662">
    <property type="entry name" value="Sec-metab_biosynth-thioest"/>
</dbReference>
<dbReference type="Gene3D" id="1.10.10.10">
    <property type="entry name" value="Winged helix-like DNA-binding domain superfamily/Winged helix DNA-binding domain"/>
    <property type="match status" value="1"/>
</dbReference>
<gene>
    <name evidence="2" type="ORF">CQW49_02090</name>
</gene>
<dbReference type="PANTHER" id="PTHR23131:SF0">
    <property type="entry name" value="ENDORIBONUCLEASE LACTB2"/>
    <property type="match status" value="1"/>
</dbReference>
<evidence type="ECO:0000259" key="1">
    <source>
        <dbReference type="SMART" id="SM00849"/>
    </source>
</evidence>
<dbReference type="EMBL" id="CP023737">
    <property type="protein sequence ID" value="ATQ66818.1"/>
    <property type="molecule type" value="Genomic_DNA"/>
</dbReference>
<dbReference type="Gene3D" id="3.60.15.10">
    <property type="entry name" value="Ribonuclease Z/Hydroxyacylglutathione hydrolase-like"/>
    <property type="match status" value="1"/>
</dbReference>
<dbReference type="InterPro" id="IPR036866">
    <property type="entry name" value="RibonucZ/Hydroxyglut_hydro"/>
</dbReference>
<sequence length="297" mass="31630">MVTIFDAPPGALVRVAPATRRIVAPNPGAFTFTGTCSYILGDGDVAIVDPGPAIDSHVEALLAAIEGERLRYILVTHTHRDHSPAARLLQARTGAVVAGCAAYAPPPDLAVTGPGLDAAHDRDYAPDRVLADGETIAFGGLAIETVATPGHTTNHLCFALRETGALFTGDHVMGWATTVIAPPDGAMGDYLASMEKLRARGDTIYWPAHGGPVLEPQRYARALMHHRRQREQAILQRLEAGDETIPIIVARIYEGTDSRLHGAAALSVFAHLEDLVERGLARCDGAPTPAARYFKTE</sequence>
<evidence type="ECO:0000313" key="3">
    <source>
        <dbReference type="Proteomes" id="UP000230709"/>
    </source>
</evidence>
<dbReference type="InterPro" id="IPR041516">
    <property type="entry name" value="LACTB2_WH"/>
</dbReference>
<evidence type="ECO:0000313" key="2">
    <source>
        <dbReference type="EMBL" id="ATQ66818.1"/>
    </source>
</evidence>
<organism evidence="2 3">
    <name type="scientific">Methylosinus trichosporium (strain ATCC 35070 / NCIMB 11131 / UNIQEM 75 / OB3b)</name>
    <dbReference type="NCBI Taxonomy" id="595536"/>
    <lineage>
        <taxon>Bacteria</taxon>
        <taxon>Pseudomonadati</taxon>
        <taxon>Pseudomonadota</taxon>
        <taxon>Alphaproteobacteria</taxon>
        <taxon>Hyphomicrobiales</taxon>
        <taxon>Methylocystaceae</taxon>
        <taxon>Methylosinus</taxon>
    </lineage>
</organism>
<keyword evidence="2" id="KW-0378">Hydrolase</keyword>
<keyword evidence="3" id="KW-1185">Reference proteome</keyword>
<dbReference type="Pfam" id="PF00753">
    <property type="entry name" value="Lactamase_B"/>
    <property type="match status" value="1"/>
</dbReference>
<dbReference type="CDD" id="cd16278">
    <property type="entry name" value="metallo-hydrolase-like_MBL-fold"/>
    <property type="match status" value="1"/>
</dbReference>
<dbReference type="SMART" id="SM00849">
    <property type="entry name" value="Lactamase_B"/>
    <property type="match status" value="1"/>
</dbReference>
<dbReference type="InterPro" id="IPR036388">
    <property type="entry name" value="WH-like_DNA-bd_sf"/>
</dbReference>
<name>A0A2D2CVL9_METT3</name>
<feature type="domain" description="Metallo-beta-lactamase" evidence="1">
    <location>
        <begin position="33"/>
        <end position="209"/>
    </location>
</feature>
<dbReference type="InterPro" id="IPR001279">
    <property type="entry name" value="Metallo-B-lactamas"/>
</dbReference>
<reference evidence="3" key="1">
    <citation type="submission" date="2017-10" db="EMBL/GenBank/DDBJ databases">
        <title>Completed PacBio SMRT sequence of Methylosinus trichosporium OB3b reveals presence of a third large plasmid.</title>
        <authorList>
            <person name="Charles T.C."/>
            <person name="Lynch M.D.J."/>
            <person name="Heil J.R."/>
            <person name="Cheng J."/>
        </authorList>
    </citation>
    <scope>NUCLEOTIDE SEQUENCE [LARGE SCALE GENOMIC DNA]</scope>
    <source>
        <strain evidence="3">OB3b</strain>
    </source>
</reference>
<dbReference type="PANTHER" id="PTHR23131">
    <property type="entry name" value="ENDORIBONUCLEASE LACTB2"/>
    <property type="match status" value="1"/>
</dbReference>
<dbReference type="RefSeq" id="WP_003612749.1">
    <property type="nucleotide sequence ID" value="NZ_ADVE02000001.1"/>
</dbReference>
<dbReference type="STRING" id="595536.GCA_000178815_00526"/>
<dbReference type="Pfam" id="PF17778">
    <property type="entry name" value="WHD_BLACT"/>
    <property type="match status" value="1"/>
</dbReference>
<proteinExistence type="predicted"/>
<protein>
    <submittedName>
        <fullName evidence="2">MBL fold metallo-hydrolase</fullName>
    </submittedName>
</protein>
<dbReference type="Proteomes" id="UP000230709">
    <property type="component" value="Chromosome"/>
</dbReference>
<dbReference type="KEGG" id="mtw:CQW49_02090"/>
<dbReference type="SUPFAM" id="SSF56281">
    <property type="entry name" value="Metallo-hydrolase/oxidoreductase"/>
    <property type="match status" value="1"/>
</dbReference>